<keyword evidence="6" id="KW-1185">Reference proteome</keyword>
<dbReference type="AlphaFoldDB" id="A0A1I1QND8"/>
<reference evidence="5 6" key="1">
    <citation type="submission" date="2016-10" db="EMBL/GenBank/DDBJ databases">
        <authorList>
            <person name="de Groot N.N."/>
        </authorList>
    </citation>
    <scope>NUCLEOTIDE SEQUENCE [LARGE SCALE GENOMIC DNA]</scope>
    <source>
        <strain evidence="5 6">HL3</strain>
    </source>
</reference>
<dbReference type="InterPro" id="IPR000836">
    <property type="entry name" value="PRTase_dom"/>
</dbReference>
<dbReference type="GO" id="GO:0016301">
    <property type="term" value="F:kinase activity"/>
    <property type="evidence" value="ECO:0007669"/>
    <property type="project" value="UniProtKB-KW"/>
</dbReference>
<dbReference type="GO" id="GO:0000287">
    <property type="term" value="F:magnesium ion binding"/>
    <property type="evidence" value="ECO:0007669"/>
    <property type="project" value="InterPro"/>
</dbReference>
<dbReference type="Gene3D" id="3.40.50.2020">
    <property type="match status" value="2"/>
</dbReference>
<gene>
    <name evidence="5" type="ORF">SAMN05660831_01190</name>
</gene>
<dbReference type="GO" id="GO:0006015">
    <property type="term" value="P:5-phosphoribose 1-diphosphate biosynthetic process"/>
    <property type="evidence" value="ECO:0007669"/>
    <property type="project" value="TreeGrafter"/>
</dbReference>
<dbReference type="PANTHER" id="PTHR10210">
    <property type="entry name" value="RIBOSE-PHOSPHATE DIPHOSPHOKINASE FAMILY MEMBER"/>
    <property type="match status" value="1"/>
</dbReference>
<evidence type="ECO:0000313" key="6">
    <source>
        <dbReference type="Proteomes" id="UP000198611"/>
    </source>
</evidence>
<sequence length="290" mass="30542">MHLVTFPDYLAAGEALATELGLPASAVELHRFPDGESRLRLPPPSPEPLLFCRSLDRPNDKLIELLLAARTAREAGAGPLTLVAPYLCYMRQDAAFHPGESVSQRIIGEFLADLFDTVITVDPHLHRVRDLAEAVPAHRAVAVSAADPLRAHIGHQWPGAVVVGPDAESEQWVRKVAEPAGLDWAVGAKERRGDRDVTITLPPAELEGRDVVLLDDVASSGLTLARAAEAAFAAGAARVDAVVTHALFAEGAEEAIAAAGVGTVHSTDSIAHPTNAVPLAPLLATAVRGD</sequence>
<proteinExistence type="inferred from homology"/>
<name>A0A1I1QND8_9GAMM</name>
<dbReference type="RefSeq" id="WP_093427851.1">
    <property type="nucleotide sequence ID" value="NZ_FOMJ01000003.1"/>
</dbReference>
<dbReference type="STRING" id="1123397.SAMN05660831_01190"/>
<dbReference type="PANTHER" id="PTHR10210:SF41">
    <property type="entry name" value="RIBOSE-PHOSPHATE PYROPHOSPHOKINASE 1, CHLOROPLASTIC"/>
    <property type="match status" value="1"/>
</dbReference>
<protein>
    <submittedName>
        <fullName evidence="5">Ribose-phosphate pyrophosphokinase</fullName>
    </submittedName>
</protein>
<dbReference type="EMBL" id="FOMJ01000003">
    <property type="protein sequence ID" value="SFD23545.1"/>
    <property type="molecule type" value="Genomic_DNA"/>
</dbReference>
<feature type="domain" description="Ribose-phosphate pyrophosphokinase N-terminal" evidence="4">
    <location>
        <begin position="13"/>
        <end position="111"/>
    </location>
</feature>
<dbReference type="GO" id="GO:0004749">
    <property type="term" value="F:ribose phosphate diphosphokinase activity"/>
    <property type="evidence" value="ECO:0007669"/>
    <property type="project" value="TreeGrafter"/>
</dbReference>
<dbReference type="InterPro" id="IPR029057">
    <property type="entry name" value="PRTase-like"/>
</dbReference>
<evidence type="ECO:0000313" key="5">
    <source>
        <dbReference type="EMBL" id="SFD23545.1"/>
    </source>
</evidence>
<feature type="domain" description="Phosphoribosyltransferase" evidence="3">
    <location>
        <begin position="160"/>
        <end position="245"/>
    </location>
</feature>
<dbReference type="CDD" id="cd06223">
    <property type="entry name" value="PRTases_typeI"/>
    <property type="match status" value="1"/>
</dbReference>
<dbReference type="GO" id="GO:0006164">
    <property type="term" value="P:purine nucleotide biosynthetic process"/>
    <property type="evidence" value="ECO:0007669"/>
    <property type="project" value="TreeGrafter"/>
</dbReference>
<dbReference type="Pfam" id="PF13793">
    <property type="entry name" value="Pribosyltran_N"/>
    <property type="match status" value="1"/>
</dbReference>
<keyword evidence="1 2" id="KW-0545">Nucleotide biosynthesis</keyword>
<evidence type="ECO:0000256" key="2">
    <source>
        <dbReference type="RuleBase" id="RU004324"/>
    </source>
</evidence>
<dbReference type="GO" id="GO:0005737">
    <property type="term" value="C:cytoplasm"/>
    <property type="evidence" value="ECO:0007669"/>
    <property type="project" value="TreeGrafter"/>
</dbReference>
<comment type="similarity">
    <text evidence="2">Belongs to the ribose-phosphate pyrophosphokinase family.</text>
</comment>
<accession>A0A1I1QND8</accession>
<dbReference type="SUPFAM" id="SSF53271">
    <property type="entry name" value="PRTase-like"/>
    <property type="match status" value="1"/>
</dbReference>
<dbReference type="GO" id="GO:0002189">
    <property type="term" value="C:ribose phosphate diphosphokinase complex"/>
    <property type="evidence" value="ECO:0007669"/>
    <property type="project" value="TreeGrafter"/>
</dbReference>
<organism evidence="5 6">
    <name type="scientific">Thiohalospira halophila DSM 15071</name>
    <dbReference type="NCBI Taxonomy" id="1123397"/>
    <lineage>
        <taxon>Bacteria</taxon>
        <taxon>Pseudomonadati</taxon>
        <taxon>Pseudomonadota</taxon>
        <taxon>Gammaproteobacteria</taxon>
        <taxon>Thiohalospirales</taxon>
        <taxon>Thiohalospiraceae</taxon>
        <taxon>Thiohalospira</taxon>
    </lineage>
</organism>
<keyword evidence="5" id="KW-0808">Transferase</keyword>
<dbReference type="OrthoDB" id="324294at2"/>
<dbReference type="NCBIfam" id="TIGR01251">
    <property type="entry name" value="ribP_PPkin"/>
    <property type="match status" value="1"/>
</dbReference>
<dbReference type="Proteomes" id="UP000198611">
    <property type="component" value="Unassembled WGS sequence"/>
</dbReference>
<evidence type="ECO:0000259" key="4">
    <source>
        <dbReference type="Pfam" id="PF13793"/>
    </source>
</evidence>
<evidence type="ECO:0000259" key="3">
    <source>
        <dbReference type="Pfam" id="PF00156"/>
    </source>
</evidence>
<dbReference type="NCBIfam" id="NF005537">
    <property type="entry name" value="PRK07199.1"/>
    <property type="match status" value="1"/>
</dbReference>
<evidence type="ECO:0000256" key="1">
    <source>
        <dbReference type="ARBA" id="ARBA00022727"/>
    </source>
</evidence>
<dbReference type="SMART" id="SM01400">
    <property type="entry name" value="Pribosyltran_N"/>
    <property type="match status" value="1"/>
</dbReference>
<dbReference type="Pfam" id="PF00156">
    <property type="entry name" value="Pribosyltran"/>
    <property type="match status" value="1"/>
</dbReference>
<dbReference type="InterPro" id="IPR005946">
    <property type="entry name" value="Rib-P_diPkinase"/>
</dbReference>
<keyword evidence="5" id="KW-0418">Kinase</keyword>
<dbReference type="InterPro" id="IPR029099">
    <property type="entry name" value="Pribosyltran_N"/>
</dbReference>